<feature type="compositionally biased region" description="Polar residues" evidence="1">
    <location>
        <begin position="110"/>
        <end position="119"/>
    </location>
</feature>
<feature type="compositionally biased region" description="Low complexity" evidence="1">
    <location>
        <begin position="558"/>
        <end position="574"/>
    </location>
</feature>
<feature type="compositionally biased region" description="Basic and acidic residues" evidence="1">
    <location>
        <begin position="192"/>
        <end position="203"/>
    </location>
</feature>
<feature type="region of interest" description="Disordered" evidence="1">
    <location>
        <begin position="192"/>
        <end position="243"/>
    </location>
</feature>
<organism evidence="3 4">
    <name type="scientific">Hyaloscypha variabilis (strain UAMH 11265 / GT02V1 / F)</name>
    <name type="common">Meliniomyces variabilis</name>
    <dbReference type="NCBI Taxonomy" id="1149755"/>
    <lineage>
        <taxon>Eukaryota</taxon>
        <taxon>Fungi</taxon>
        <taxon>Dikarya</taxon>
        <taxon>Ascomycota</taxon>
        <taxon>Pezizomycotina</taxon>
        <taxon>Leotiomycetes</taxon>
        <taxon>Helotiales</taxon>
        <taxon>Hyaloscyphaceae</taxon>
        <taxon>Hyaloscypha</taxon>
        <taxon>Hyaloscypha variabilis</taxon>
    </lineage>
</organism>
<name>A0A2J6RQV7_HYAVF</name>
<evidence type="ECO:0000313" key="4">
    <source>
        <dbReference type="Proteomes" id="UP000235786"/>
    </source>
</evidence>
<proteinExistence type="predicted"/>
<dbReference type="EMBL" id="KZ613945">
    <property type="protein sequence ID" value="PMD40897.1"/>
    <property type="molecule type" value="Genomic_DNA"/>
</dbReference>
<accession>A0A2J6RQV7</accession>
<feature type="region of interest" description="Disordered" evidence="1">
    <location>
        <begin position="472"/>
        <end position="505"/>
    </location>
</feature>
<dbReference type="PANTHER" id="PTHR35391">
    <property type="entry name" value="C2H2-TYPE DOMAIN-CONTAINING PROTEIN-RELATED"/>
    <property type="match status" value="1"/>
</dbReference>
<feature type="compositionally biased region" description="Basic and acidic residues" evidence="1">
    <location>
        <begin position="61"/>
        <end position="88"/>
    </location>
</feature>
<feature type="compositionally biased region" description="Low complexity" evidence="1">
    <location>
        <begin position="491"/>
        <end position="505"/>
    </location>
</feature>
<gene>
    <name evidence="3" type="ORF">L207DRAFT_512328</name>
</gene>
<dbReference type="Proteomes" id="UP000235786">
    <property type="component" value="Unassembled WGS sequence"/>
</dbReference>
<feature type="domain" description="DUF6590" evidence="2">
    <location>
        <begin position="255"/>
        <end position="399"/>
    </location>
</feature>
<evidence type="ECO:0000313" key="3">
    <source>
        <dbReference type="EMBL" id="PMD40897.1"/>
    </source>
</evidence>
<reference evidence="3 4" key="1">
    <citation type="submission" date="2016-04" db="EMBL/GenBank/DDBJ databases">
        <title>A degradative enzymes factory behind the ericoid mycorrhizal symbiosis.</title>
        <authorList>
            <consortium name="DOE Joint Genome Institute"/>
            <person name="Martino E."/>
            <person name="Morin E."/>
            <person name="Grelet G."/>
            <person name="Kuo A."/>
            <person name="Kohler A."/>
            <person name="Daghino S."/>
            <person name="Barry K."/>
            <person name="Choi C."/>
            <person name="Cichocki N."/>
            <person name="Clum A."/>
            <person name="Copeland A."/>
            <person name="Hainaut M."/>
            <person name="Haridas S."/>
            <person name="Labutti K."/>
            <person name="Lindquist E."/>
            <person name="Lipzen A."/>
            <person name="Khouja H.-R."/>
            <person name="Murat C."/>
            <person name="Ohm R."/>
            <person name="Olson A."/>
            <person name="Spatafora J."/>
            <person name="Veneault-Fourrey C."/>
            <person name="Henrissat B."/>
            <person name="Grigoriev I."/>
            <person name="Martin F."/>
            <person name="Perotto S."/>
        </authorList>
    </citation>
    <scope>NUCLEOTIDE SEQUENCE [LARGE SCALE GENOMIC DNA]</scope>
    <source>
        <strain evidence="3 4">F</strain>
    </source>
</reference>
<dbReference type="AlphaFoldDB" id="A0A2J6RQV7"/>
<dbReference type="PANTHER" id="PTHR35391:SF5">
    <property type="entry name" value="DUF6590 DOMAIN-CONTAINING PROTEIN"/>
    <property type="match status" value="1"/>
</dbReference>
<feature type="region of interest" description="Disordered" evidence="1">
    <location>
        <begin position="546"/>
        <end position="670"/>
    </location>
</feature>
<dbReference type="Pfam" id="PF20233">
    <property type="entry name" value="DUF6590"/>
    <property type="match status" value="1"/>
</dbReference>
<sequence>MSNVWYEDPETGDIYQDRIDSKGRSVRAWRKYPKEGSRAESSSTPRDRRQSVFERPANESGTRRQREKSTVRETTRGDRRPSYTESDPHQPYPEDSATYADDAAEAYFDSSRQASTSYQARDAFEPASSPRQFDSAQPRRLSPRPYDPGTADSLGERFDALRVSSDEHYTHSPRTASAIRDWQPSIVSSRHEETTFLSSDRDTSQPLYSSRDYHDEPTPAASQMQQQELDRVVKGTPGSSERIDSSYKVRNRDYQTFFRVGRVFSTLWTDALGNNAGKVDPTFVSEVLYGERVYSKIRRFIVVREGERSVSCLPVTSYASEGIKKSGIRLDEHGFIYSRNKPKKIEGMCSRPLQLILAQGAAHLKDPSLVNYGKVYNVETNVKVKNVGTLDKDSEAILLHYFRKIYSGIVDPGGAGITPRASEAVLFGVGAALNSYPAPVPAASYMPATASESGFTSASTVTGYPPAAPTVYGSSSGFETRDRPSVYYPPSSQHEASSSMSSRPMSNSYGMNPAAYAGANTYSGPSMHSQNQYVGAPLASSSHGLTYTSENAMDPSRRSSAYYPASSRDSYYPPQVSSNPGYSSSAFYQPPPSNYPATSAGSDYFLQPVSGYSQPPEQYPPQGAYSSPPSDPPLPSAFYEDDIDLANPDPDREAAIARRRRQSRSDRRQR</sequence>
<dbReference type="OrthoDB" id="3559580at2759"/>
<keyword evidence="4" id="KW-1185">Reference proteome</keyword>
<dbReference type="STRING" id="1149755.A0A2J6RQV7"/>
<feature type="region of interest" description="Disordered" evidence="1">
    <location>
        <begin position="30"/>
        <end position="156"/>
    </location>
</feature>
<evidence type="ECO:0000256" key="1">
    <source>
        <dbReference type="SAM" id="MobiDB-lite"/>
    </source>
</evidence>
<dbReference type="InterPro" id="IPR046497">
    <property type="entry name" value="DUF6590"/>
</dbReference>
<evidence type="ECO:0000259" key="2">
    <source>
        <dbReference type="Pfam" id="PF20233"/>
    </source>
</evidence>
<feature type="compositionally biased region" description="Polar residues" evidence="1">
    <location>
        <begin position="575"/>
        <end position="587"/>
    </location>
</feature>
<protein>
    <recommendedName>
        <fullName evidence="2">DUF6590 domain-containing protein</fullName>
    </recommendedName>
</protein>